<evidence type="ECO:0000256" key="4">
    <source>
        <dbReference type="ARBA" id="ARBA00022833"/>
    </source>
</evidence>
<comment type="caution">
    <text evidence="8">The sequence shown here is derived from an EMBL/GenBank/DDBJ whole genome shotgun (WGS) entry which is preliminary data.</text>
</comment>
<dbReference type="Proteomes" id="UP000324748">
    <property type="component" value="Unassembled WGS sequence"/>
</dbReference>
<dbReference type="GO" id="GO:0004386">
    <property type="term" value="F:helicase activity"/>
    <property type="evidence" value="ECO:0007669"/>
    <property type="project" value="UniProtKB-KW"/>
</dbReference>
<keyword evidence="2" id="KW-0479">Metal-binding</keyword>
<dbReference type="OrthoDB" id="2506934at2759"/>
<comment type="subcellular location">
    <subcellularLocation>
        <location evidence="1">Nucleus</location>
    </subcellularLocation>
</comment>
<dbReference type="Pfam" id="PF05699">
    <property type="entry name" value="Dimer_Tnp_hAT"/>
    <property type="match status" value="1"/>
</dbReference>
<protein>
    <submittedName>
        <fullName evidence="8">Helicase</fullName>
    </submittedName>
</protein>
<dbReference type="AlphaFoldDB" id="A0A5B0QCG1"/>
<keyword evidence="3" id="KW-0863">Zinc-finger</keyword>
<dbReference type="InterPro" id="IPR008906">
    <property type="entry name" value="HATC_C_dom"/>
</dbReference>
<keyword evidence="4" id="KW-0862">Zinc</keyword>
<dbReference type="PANTHER" id="PTHR46481">
    <property type="entry name" value="ZINC FINGER BED DOMAIN-CONTAINING PROTEIN 4"/>
    <property type="match status" value="1"/>
</dbReference>
<evidence type="ECO:0000259" key="7">
    <source>
        <dbReference type="Pfam" id="PF05699"/>
    </source>
</evidence>
<evidence type="ECO:0000256" key="2">
    <source>
        <dbReference type="ARBA" id="ARBA00022723"/>
    </source>
</evidence>
<dbReference type="EMBL" id="VSWC01000027">
    <property type="protein sequence ID" value="KAA1110918.1"/>
    <property type="molecule type" value="Genomic_DNA"/>
</dbReference>
<dbReference type="SUPFAM" id="SSF53098">
    <property type="entry name" value="Ribonuclease H-like"/>
    <property type="match status" value="1"/>
</dbReference>
<evidence type="ECO:0000256" key="3">
    <source>
        <dbReference type="ARBA" id="ARBA00022771"/>
    </source>
</evidence>
<organism evidence="8 9">
    <name type="scientific">Puccinia graminis f. sp. tritici</name>
    <dbReference type="NCBI Taxonomy" id="56615"/>
    <lineage>
        <taxon>Eukaryota</taxon>
        <taxon>Fungi</taxon>
        <taxon>Dikarya</taxon>
        <taxon>Basidiomycota</taxon>
        <taxon>Pucciniomycotina</taxon>
        <taxon>Pucciniomycetes</taxon>
        <taxon>Pucciniales</taxon>
        <taxon>Pucciniaceae</taxon>
        <taxon>Puccinia</taxon>
    </lineage>
</organism>
<sequence length="161" mass="17854">MKEKQQNPDLIPIRKEKPAIPPPSTTAEVIDLDEIETSQGGAIYEKRSQTQGSAVSHPPANNFFSLALYQPTPEINSIQAEIRHYLKEDVKTKDIQVLPYWATQQKSFPKLSLMARRYLSIPATSAALEHIFSTGCLMAAIISQAHDNQESAVLDELVPGL</sequence>
<reference evidence="8 9" key="1">
    <citation type="submission" date="2019-05" db="EMBL/GenBank/DDBJ databases">
        <title>Emergence of the Ug99 lineage of the wheat stem rust pathogen through somatic hybridization.</title>
        <authorList>
            <person name="Li F."/>
            <person name="Upadhyaya N.M."/>
            <person name="Sperschneider J."/>
            <person name="Matny O."/>
            <person name="Nguyen-Phuc H."/>
            <person name="Mago R."/>
            <person name="Raley C."/>
            <person name="Miller M.E."/>
            <person name="Silverstein K.A.T."/>
            <person name="Henningsen E."/>
            <person name="Hirsch C.D."/>
            <person name="Visser B."/>
            <person name="Pretorius Z.A."/>
            <person name="Steffenson B.J."/>
            <person name="Schwessinger B."/>
            <person name="Dodds P.N."/>
            <person name="Figueroa M."/>
        </authorList>
    </citation>
    <scope>NUCLEOTIDE SEQUENCE [LARGE SCALE GENOMIC DNA]</scope>
    <source>
        <strain evidence="8">21-0</strain>
    </source>
</reference>
<keyword evidence="9" id="KW-1185">Reference proteome</keyword>
<dbReference type="GO" id="GO:0005634">
    <property type="term" value="C:nucleus"/>
    <property type="evidence" value="ECO:0007669"/>
    <property type="project" value="UniProtKB-SubCell"/>
</dbReference>
<evidence type="ECO:0000256" key="6">
    <source>
        <dbReference type="SAM" id="MobiDB-lite"/>
    </source>
</evidence>
<keyword evidence="8" id="KW-0347">Helicase</keyword>
<name>A0A5B0QCG1_PUCGR</name>
<dbReference type="GO" id="GO:0046983">
    <property type="term" value="F:protein dimerization activity"/>
    <property type="evidence" value="ECO:0007669"/>
    <property type="project" value="InterPro"/>
</dbReference>
<evidence type="ECO:0000313" key="8">
    <source>
        <dbReference type="EMBL" id="KAA1110918.1"/>
    </source>
</evidence>
<evidence type="ECO:0000256" key="5">
    <source>
        <dbReference type="ARBA" id="ARBA00023242"/>
    </source>
</evidence>
<keyword evidence="8" id="KW-0067">ATP-binding</keyword>
<dbReference type="InterPro" id="IPR052035">
    <property type="entry name" value="ZnF_BED_domain_contain"/>
</dbReference>
<dbReference type="InterPro" id="IPR012337">
    <property type="entry name" value="RNaseH-like_sf"/>
</dbReference>
<keyword evidence="5" id="KW-0539">Nucleus</keyword>
<proteinExistence type="predicted"/>
<feature type="compositionally biased region" description="Basic and acidic residues" evidence="6">
    <location>
        <begin position="1"/>
        <end position="18"/>
    </location>
</feature>
<keyword evidence="8" id="KW-0378">Hydrolase</keyword>
<accession>A0A5B0QCG1</accession>
<feature type="domain" description="HAT C-terminal dimerisation" evidence="7">
    <location>
        <begin position="81"/>
        <end position="150"/>
    </location>
</feature>
<dbReference type="PANTHER" id="PTHR46481:SF10">
    <property type="entry name" value="ZINC FINGER BED DOMAIN-CONTAINING PROTEIN 39"/>
    <property type="match status" value="1"/>
</dbReference>
<dbReference type="GO" id="GO:0008270">
    <property type="term" value="F:zinc ion binding"/>
    <property type="evidence" value="ECO:0007669"/>
    <property type="project" value="UniProtKB-KW"/>
</dbReference>
<gene>
    <name evidence="8" type="primary">RDH54_4</name>
    <name evidence="8" type="ORF">PGT21_034268</name>
</gene>
<evidence type="ECO:0000256" key="1">
    <source>
        <dbReference type="ARBA" id="ARBA00004123"/>
    </source>
</evidence>
<evidence type="ECO:0000313" key="9">
    <source>
        <dbReference type="Proteomes" id="UP000324748"/>
    </source>
</evidence>
<feature type="region of interest" description="Disordered" evidence="6">
    <location>
        <begin position="1"/>
        <end position="26"/>
    </location>
</feature>
<keyword evidence="8" id="KW-0547">Nucleotide-binding</keyword>